<dbReference type="EMBL" id="EQ987976">
    <property type="protein sequence ID" value="EEF23084.1"/>
    <property type="molecule type" value="Genomic_DNA"/>
</dbReference>
<dbReference type="AlphaFoldDB" id="B9TM30"/>
<name>B9TM30_RICCO</name>
<organism evidence="1 2">
    <name type="scientific">Ricinus communis</name>
    <name type="common">Castor bean</name>
    <dbReference type="NCBI Taxonomy" id="3988"/>
    <lineage>
        <taxon>Eukaryota</taxon>
        <taxon>Viridiplantae</taxon>
        <taxon>Streptophyta</taxon>
        <taxon>Embryophyta</taxon>
        <taxon>Tracheophyta</taxon>
        <taxon>Spermatophyta</taxon>
        <taxon>Magnoliopsida</taxon>
        <taxon>eudicotyledons</taxon>
        <taxon>Gunneridae</taxon>
        <taxon>Pentapetalae</taxon>
        <taxon>rosids</taxon>
        <taxon>fabids</taxon>
        <taxon>Malpighiales</taxon>
        <taxon>Euphorbiaceae</taxon>
        <taxon>Acalyphoideae</taxon>
        <taxon>Acalypheae</taxon>
        <taxon>Ricinus</taxon>
    </lineage>
</organism>
<accession>B9TM30</accession>
<sequence>QSKEKEVLIERFKGHFRGCKYHSTEDLAAVIKDDGHIIECAKYIELVAEEGNSM</sequence>
<feature type="non-terminal residue" evidence="1">
    <location>
        <position position="1"/>
    </location>
</feature>
<dbReference type="InParanoid" id="B9TM30"/>
<keyword evidence="2" id="KW-1185">Reference proteome</keyword>
<gene>
    <name evidence="1" type="ORF">RCOM_2112770</name>
</gene>
<evidence type="ECO:0000313" key="2">
    <source>
        <dbReference type="Proteomes" id="UP000008311"/>
    </source>
</evidence>
<protein>
    <submittedName>
        <fullName evidence="1">Uncharacterized protein</fullName>
    </submittedName>
</protein>
<reference evidence="2" key="1">
    <citation type="journal article" date="2010" name="Nat. Biotechnol.">
        <title>Draft genome sequence of the oilseed species Ricinus communis.</title>
        <authorList>
            <person name="Chan A.P."/>
            <person name="Crabtree J."/>
            <person name="Zhao Q."/>
            <person name="Lorenzi H."/>
            <person name="Orvis J."/>
            <person name="Puiu D."/>
            <person name="Melake-Berhan A."/>
            <person name="Jones K.M."/>
            <person name="Redman J."/>
            <person name="Chen G."/>
            <person name="Cahoon E.B."/>
            <person name="Gedil M."/>
            <person name="Stanke M."/>
            <person name="Haas B.J."/>
            <person name="Wortman J.R."/>
            <person name="Fraser-Liggett C.M."/>
            <person name="Ravel J."/>
            <person name="Rabinowicz P.D."/>
        </authorList>
    </citation>
    <scope>NUCLEOTIDE SEQUENCE [LARGE SCALE GENOMIC DNA]</scope>
    <source>
        <strain evidence="2">cv. Hale</strain>
    </source>
</reference>
<proteinExistence type="predicted"/>
<dbReference type="Proteomes" id="UP000008311">
    <property type="component" value="Unassembled WGS sequence"/>
</dbReference>
<evidence type="ECO:0000313" key="1">
    <source>
        <dbReference type="EMBL" id="EEF23084.1"/>
    </source>
</evidence>